<name>A0ABD1DUA7_CULPP</name>
<reference evidence="1 2" key="1">
    <citation type="submission" date="2024-05" db="EMBL/GenBank/DDBJ databases">
        <title>Culex pipiens pipiens assembly and annotation.</title>
        <authorList>
            <person name="Alout H."/>
            <person name="Durand T."/>
        </authorList>
    </citation>
    <scope>NUCLEOTIDE SEQUENCE [LARGE SCALE GENOMIC DNA]</scope>
    <source>
        <strain evidence="1">HA-2024</strain>
        <tissue evidence="1">Whole body</tissue>
    </source>
</reference>
<accession>A0ABD1DUA7</accession>
<proteinExistence type="predicted"/>
<evidence type="ECO:0000313" key="2">
    <source>
        <dbReference type="Proteomes" id="UP001562425"/>
    </source>
</evidence>
<protein>
    <submittedName>
        <fullName evidence="1">Uncharacterized protein</fullName>
    </submittedName>
</protein>
<gene>
    <name evidence="1" type="ORF">pipiens_019926</name>
</gene>
<dbReference type="EMBL" id="JBEHCU010003885">
    <property type="protein sequence ID" value="KAL1401924.1"/>
    <property type="molecule type" value="Genomic_DNA"/>
</dbReference>
<feature type="non-terminal residue" evidence="1">
    <location>
        <position position="23"/>
    </location>
</feature>
<sequence length="23" mass="2516">MTASVVLDPAANLLPAKLWCRVF</sequence>
<comment type="caution">
    <text evidence="1">The sequence shown here is derived from an EMBL/GenBank/DDBJ whole genome shotgun (WGS) entry which is preliminary data.</text>
</comment>
<organism evidence="1 2">
    <name type="scientific">Culex pipiens pipiens</name>
    <name type="common">Northern house mosquito</name>
    <dbReference type="NCBI Taxonomy" id="38569"/>
    <lineage>
        <taxon>Eukaryota</taxon>
        <taxon>Metazoa</taxon>
        <taxon>Ecdysozoa</taxon>
        <taxon>Arthropoda</taxon>
        <taxon>Hexapoda</taxon>
        <taxon>Insecta</taxon>
        <taxon>Pterygota</taxon>
        <taxon>Neoptera</taxon>
        <taxon>Endopterygota</taxon>
        <taxon>Diptera</taxon>
        <taxon>Nematocera</taxon>
        <taxon>Culicoidea</taxon>
        <taxon>Culicidae</taxon>
        <taxon>Culicinae</taxon>
        <taxon>Culicini</taxon>
        <taxon>Culex</taxon>
        <taxon>Culex</taxon>
    </lineage>
</organism>
<dbReference type="Proteomes" id="UP001562425">
    <property type="component" value="Unassembled WGS sequence"/>
</dbReference>
<keyword evidence="2" id="KW-1185">Reference proteome</keyword>
<dbReference type="AlphaFoldDB" id="A0ABD1DUA7"/>
<evidence type="ECO:0000313" key="1">
    <source>
        <dbReference type="EMBL" id="KAL1401924.1"/>
    </source>
</evidence>